<evidence type="ECO:0000313" key="3">
    <source>
        <dbReference type="EMBL" id="PXW58167.1"/>
    </source>
</evidence>
<proteinExistence type="predicted"/>
<accession>A0A2V3U666</accession>
<dbReference type="Pfam" id="PF08904">
    <property type="entry name" value="EipB_like"/>
    <property type="match status" value="2"/>
</dbReference>
<evidence type="ECO:0000256" key="1">
    <source>
        <dbReference type="SAM" id="MobiDB-lite"/>
    </source>
</evidence>
<keyword evidence="4" id="KW-1185">Reference proteome</keyword>
<dbReference type="AlphaFoldDB" id="A0A2V3U666"/>
<protein>
    <submittedName>
        <fullName evidence="3">Uncharacterized protein DUF1849</fullName>
    </submittedName>
</protein>
<reference evidence="3 4" key="1">
    <citation type="submission" date="2018-05" db="EMBL/GenBank/DDBJ databases">
        <title>Genomic Encyclopedia of Type Strains, Phase IV (KMG-IV): sequencing the most valuable type-strain genomes for metagenomic binning, comparative biology and taxonomic classification.</title>
        <authorList>
            <person name="Goeker M."/>
        </authorList>
    </citation>
    <scope>NUCLEOTIDE SEQUENCE [LARGE SCALE GENOMIC DNA]</scope>
    <source>
        <strain evidence="3 4">DSM 6462</strain>
    </source>
</reference>
<dbReference type="EMBL" id="QJJK01000006">
    <property type="protein sequence ID" value="PXW58167.1"/>
    <property type="molecule type" value="Genomic_DNA"/>
</dbReference>
<keyword evidence="2" id="KW-0732">Signal</keyword>
<comment type="caution">
    <text evidence="3">The sequence shown here is derived from an EMBL/GenBank/DDBJ whole genome shotgun (WGS) entry which is preliminary data.</text>
</comment>
<feature type="signal peptide" evidence="2">
    <location>
        <begin position="1"/>
        <end position="23"/>
    </location>
</feature>
<feature type="chain" id="PRO_5016080541" evidence="2">
    <location>
        <begin position="24"/>
        <end position="306"/>
    </location>
</feature>
<evidence type="ECO:0000313" key="4">
    <source>
        <dbReference type="Proteomes" id="UP000248021"/>
    </source>
</evidence>
<dbReference type="InterPro" id="IPR015000">
    <property type="entry name" value="EipB-like"/>
</dbReference>
<dbReference type="RefSeq" id="WP_245449801.1">
    <property type="nucleotide sequence ID" value="NZ_JAHBRY010000001.1"/>
</dbReference>
<evidence type="ECO:0000256" key="2">
    <source>
        <dbReference type="SAM" id="SignalP"/>
    </source>
</evidence>
<gene>
    <name evidence="3" type="ORF">C7450_106343</name>
</gene>
<name>A0A2V3U666_9HYPH</name>
<dbReference type="Proteomes" id="UP000248021">
    <property type="component" value="Unassembled WGS sequence"/>
</dbReference>
<feature type="region of interest" description="Disordered" evidence="1">
    <location>
        <begin position="193"/>
        <end position="222"/>
    </location>
</feature>
<sequence>MATRPVVVTAMALALFWPAGAMAEAMPEASLAPHRAIYDLSLADSSGAIQSAVGRVVYEITGTACDGYASRSRQVVVLEGENNATTTDMRMTTFEDARGGAFRFKAETRNANTPPKLVDGEAVRRDGAVAVNFVKPGRETVKLGDAIFPAAHLRALIAGAKEGKSIVEARVFDGSEDGRSFYDTLAVIGRPDAAKPAGNAGKPSSEKGTGKSAPGEQDTVKFDDSEEAFAERQRRFDELFGTAAHWPISISYFKQATARGEALPVYVLSFDLYENGIARSLALKYDNFTLKGELKELVLLKAAACE</sequence>
<organism evidence="3 4">
    <name type="scientific">Chelatococcus asaccharovorans</name>
    <dbReference type="NCBI Taxonomy" id="28210"/>
    <lineage>
        <taxon>Bacteria</taxon>
        <taxon>Pseudomonadati</taxon>
        <taxon>Pseudomonadota</taxon>
        <taxon>Alphaproteobacteria</taxon>
        <taxon>Hyphomicrobiales</taxon>
        <taxon>Chelatococcaceae</taxon>
        <taxon>Chelatococcus</taxon>
    </lineage>
</organism>